<evidence type="ECO:0000259" key="2">
    <source>
        <dbReference type="PROSITE" id="PS50157"/>
    </source>
</evidence>
<dbReference type="AlphaFoldDB" id="A0A5B7EDH7"/>
<dbReference type="Gene3D" id="3.30.160.60">
    <property type="entry name" value="Classic Zinc Finger"/>
    <property type="match status" value="1"/>
</dbReference>
<evidence type="ECO:0000313" key="4">
    <source>
        <dbReference type="Proteomes" id="UP000324222"/>
    </source>
</evidence>
<dbReference type="EMBL" id="VSRR010002583">
    <property type="protein sequence ID" value="MPC32201.1"/>
    <property type="molecule type" value="Genomic_DNA"/>
</dbReference>
<dbReference type="SUPFAM" id="SSF57667">
    <property type="entry name" value="beta-beta-alpha zinc fingers"/>
    <property type="match status" value="1"/>
</dbReference>
<reference evidence="3 4" key="1">
    <citation type="submission" date="2019-05" db="EMBL/GenBank/DDBJ databases">
        <title>Another draft genome of Portunus trituberculatus and its Hox gene families provides insights of decapod evolution.</title>
        <authorList>
            <person name="Jeong J.-H."/>
            <person name="Song I."/>
            <person name="Kim S."/>
            <person name="Choi T."/>
            <person name="Kim D."/>
            <person name="Ryu S."/>
            <person name="Kim W."/>
        </authorList>
    </citation>
    <scope>NUCLEOTIDE SEQUENCE [LARGE SCALE GENOMIC DNA]</scope>
    <source>
        <tissue evidence="3">Muscle</tissue>
    </source>
</reference>
<accession>A0A5B7EDH7</accession>
<feature type="domain" description="C2H2-type" evidence="2">
    <location>
        <begin position="48"/>
        <end position="78"/>
    </location>
</feature>
<proteinExistence type="predicted"/>
<evidence type="ECO:0000256" key="1">
    <source>
        <dbReference type="PROSITE-ProRule" id="PRU00042"/>
    </source>
</evidence>
<name>A0A5B7EDH7_PORTR</name>
<dbReference type="InterPro" id="IPR013087">
    <property type="entry name" value="Znf_C2H2_type"/>
</dbReference>
<dbReference type="InterPro" id="IPR036236">
    <property type="entry name" value="Znf_C2H2_sf"/>
</dbReference>
<evidence type="ECO:0000313" key="3">
    <source>
        <dbReference type="EMBL" id="MPC32201.1"/>
    </source>
</evidence>
<sequence length="105" mass="12236">MMKCCYYCKLSRPQKKCARRNFIVKLDKYAFLERHGGGLSAVLLLQVVLCPYCQRSFSGPGKKQRYERHVITHTGEKPFACPLCPLRCNRQTLNFEIWAMGKDFL</sequence>
<organism evidence="3 4">
    <name type="scientific">Portunus trituberculatus</name>
    <name type="common">Swimming crab</name>
    <name type="synonym">Neptunus trituberculatus</name>
    <dbReference type="NCBI Taxonomy" id="210409"/>
    <lineage>
        <taxon>Eukaryota</taxon>
        <taxon>Metazoa</taxon>
        <taxon>Ecdysozoa</taxon>
        <taxon>Arthropoda</taxon>
        <taxon>Crustacea</taxon>
        <taxon>Multicrustacea</taxon>
        <taxon>Malacostraca</taxon>
        <taxon>Eumalacostraca</taxon>
        <taxon>Eucarida</taxon>
        <taxon>Decapoda</taxon>
        <taxon>Pleocyemata</taxon>
        <taxon>Brachyura</taxon>
        <taxon>Eubrachyura</taxon>
        <taxon>Portunoidea</taxon>
        <taxon>Portunidae</taxon>
        <taxon>Portuninae</taxon>
        <taxon>Portunus</taxon>
    </lineage>
</organism>
<keyword evidence="1" id="KW-0862">Zinc</keyword>
<keyword evidence="1" id="KW-0479">Metal-binding</keyword>
<comment type="caution">
    <text evidence="3">The sequence shown here is derived from an EMBL/GenBank/DDBJ whole genome shotgun (WGS) entry which is preliminary data.</text>
</comment>
<protein>
    <submittedName>
        <fullName evidence="3">Zinc finger and BTB domain-containing protein 7A</fullName>
    </submittedName>
</protein>
<dbReference type="Proteomes" id="UP000324222">
    <property type="component" value="Unassembled WGS sequence"/>
</dbReference>
<gene>
    <name evidence="3" type="primary">ZBTB7A_0</name>
    <name evidence="3" type="ORF">E2C01_025507</name>
</gene>
<keyword evidence="1" id="KW-0863">Zinc-finger</keyword>
<dbReference type="GO" id="GO:0008270">
    <property type="term" value="F:zinc ion binding"/>
    <property type="evidence" value="ECO:0007669"/>
    <property type="project" value="UniProtKB-KW"/>
</dbReference>
<keyword evidence="4" id="KW-1185">Reference proteome</keyword>
<dbReference type="PROSITE" id="PS50157">
    <property type="entry name" value="ZINC_FINGER_C2H2_2"/>
    <property type="match status" value="1"/>
</dbReference>